<evidence type="ECO:0000313" key="7">
    <source>
        <dbReference type="Proteomes" id="UP001356427"/>
    </source>
</evidence>
<sequence length="298" mass="34347">MKRKASYSGLQKQTQKEEVRIVLVGKTGAGKSAAGNTIVGRKAFRSKFSSISLTKECKKTRGNVGKQSVAVIDTPGLFDTTLSNEEGLRKIALCVSLSAPGPHVFLVVLQLGRFTEEEQKTVEMIQKFFGGEASKYTMVLFTHGDLLDDDDVTIEDFLLENPGLESLLSQCNGGYHVFKNNDKNRSQVTELLEKINNMVMMNGGSHYTTEMFQEAEREIEEKKNRILRKEEEKIRREKKKLKMEKIKQDAREKKLKEENERILREYEEQKRRHEEQLKEMEQKAQEKAGKPVRKTWWK</sequence>
<keyword evidence="7" id="KW-1185">Reference proteome</keyword>
<evidence type="ECO:0000256" key="4">
    <source>
        <dbReference type="SAM" id="MobiDB-lite"/>
    </source>
</evidence>
<feature type="compositionally biased region" description="Basic and acidic residues" evidence="4">
    <location>
        <begin position="243"/>
        <end position="260"/>
    </location>
</feature>
<dbReference type="EMBL" id="JAGTTL010000136">
    <property type="protein sequence ID" value="KAK6290951.1"/>
    <property type="molecule type" value="Genomic_DNA"/>
</dbReference>
<evidence type="ECO:0000256" key="1">
    <source>
        <dbReference type="ARBA" id="ARBA00008535"/>
    </source>
</evidence>
<evidence type="ECO:0000259" key="5">
    <source>
        <dbReference type="PROSITE" id="PS51720"/>
    </source>
</evidence>
<dbReference type="FunFam" id="3.40.50.300:FF:000366">
    <property type="entry name" value="GTPase, IMAP family member 2"/>
    <property type="match status" value="1"/>
</dbReference>
<dbReference type="Gene3D" id="3.40.50.300">
    <property type="entry name" value="P-loop containing nucleotide triphosphate hydrolases"/>
    <property type="match status" value="1"/>
</dbReference>
<reference evidence="6 7" key="1">
    <citation type="submission" date="2021-04" db="EMBL/GenBank/DDBJ databases">
        <authorList>
            <person name="De Guttry C."/>
            <person name="Zahm M."/>
            <person name="Klopp C."/>
            <person name="Cabau C."/>
            <person name="Louis A."/>
            <person name="Berthelot C."/>
            <person name="Parey E."/>
            <person name="Roest Crollius H."/>
            <person name="Montfort J."/>
            <person name="Robinson-Rechavi M."/>
            <person name="Bucao C."/>
            <person name="Bouchez O."/>
            <person name="Gislard M."/>
            <person name="Lluch J."/>
            <person name="Milhes M."/>
            <person name="Lampietro C."/>
            <person name="Lopez Roques C."/>
            <person name="Donnadieu C."/>
            <person name="Braasch I."/>
            <person name="Desvignes T."/>
            <person name="Postlethwait J."/>
            <person name="Bobe J."/>
            <person name="Wedekind C."/>
            <person name="Guiguen Y."/>
        </authorList>
    </citation>
    <scope>NUCLEOTIDE SEQUENCE [LARGE SCALE GENOMIC DNA]</scope>
    <source>
        <strain evidence="6">Cs_M1</strain>
        <tissue evidence="6">Blood</tissue>
    </source>
</reference>
<keyword evidence="2" id="KW-0547">Nucleotide-binding</keyword>
<dbReference type="CDD" id="cd01852">
    <property type="entry name" value="AIG1"/>
    <property type="match status" value="1"/>
</dbReference>
<keyword evidence="3" id="KW-0342">GTP-binding</keyword>
<feature type="domain" description="AIG1-type G" evidence="5">
    <location>
        <begin position="16"/>
        <end position="216"/>
    </location>
</feature>
<dbReference type="InterPro" id="IPR045058">
    <property type="entry name" value="GIMA/IAN/Toc"/>
</dbReference>
<dbReference type="Pfam" id="PF04548">
    <property type="entry name" value="AIG1"/>
    <property type="match status" value="1"/>
</dbReference>
<dbReference type="Proteomes" id="UP001356427">
    <property type="component" value="Unassembled WGS sequence"/>
</dbReference>
<feature type="compositionally biased region" description="Basic and acidic residues" evidence="4">
    <location>
        <begin position="267"/>
        <end position="289"/>
    </location>
</feature>
<dbReference type="PROSITE" id="PS51720">
    <property type="entry name" value="G_AIG1"/>
    <property type="match status" value="1"/>
</dbReference>
<name>A0AAN8KQV3_9TELE</name>
<dbReference type="GO" id="GO:0005525">
    <property type="term" value="F:GTP binding"/>
    <property type="evidence" value="ECO:0007669"/>
    <property type="project" value="UniProtKB-KW"/>
</dbReference>
<comment type="caution">
    <text evidence="6">The sequence shown here is derived from an EMBL/GenBank/DDBJ whole genome shotgun (WGS) entry which is preliminary data.</text>
</comment>
<feature type="region of interest" description="Disordered" evidence="4">
    <location>
        <begin position="241"/>
        <end position="260"/>
    </location>
</feature>
<proteinExistence type="inferred from homology"/>
<evidence type="ECO:0000256" key="2">
    <source>
        <dbReference type="ARBA" id="ARBA00022741"/>
    </source>
</evidence>
<dbReference type="InterPro" id="IPR006703">
    <property type="entry name" value="G_AIG1"/>
</dbReference>
<dbReference type="PANTHER" id="PTHR10903:SF186">
    <property type="entry name" value="GTPASE IMAP FAMILY MEMBER 4-LIKE-RELATED"/>
    <property type="match status" value="1"/>
</dbReference>
<organism evidence="6 7">
    <name type="scientific">Coregonus suidteri</name>
    <dbReference type="NCBI Taxonomy" id="861788"/>
    <lineage>
        <taxon>Eukaryota</taxon>
        <taxon>Metazoa</taxon>
        <taxon>Chordata</taxon>
        <taxon>Craniata</taxon>
        <taxon>Vertebrata</taxon>
        <taxon>Euteleostomi</taxon>
        <taxon>Actinopterygii</taxon>
        <taxon>Neopterygii</taxon>
        <taxon>Teleostei</taxon>
        <taxon>Protacanthopterygii</taxon>
        <taxon>Salmoniformes</taxon>
        <taxon>Salmonidae</taxon>
        <taxon>Coregoninae</taxon>
        <taxon>Coregonus</taxon>
    </lineage>
</organism>
<evidence type="ECO:0000313" key="6">
    <source>
        <dbReference type="EMBL" id="KAK6290951.1"/>
    </source>
</evidence>
<protein>
    <recommendedName>
        <fullName evidence="5">AIG1-type G domain-containing protein</fullName>
    </recommendedName>
</protein>
<accession>A0AAN8KQV3</accession>
<dbReference type="AlphaFoldDB" id="A0AAN8KQV3"/>
<gene>
    <name evidence="6" type="ORF">J4Q44_G00386480</name>
</gene>
<evidence type="ECO:0000256" key="3">
    <source>
        <dbReference type="ARBA" id="ARBA00023134"/>
    </source>
</evidence>
<feature type="region of interest" description="Disordered" evidence="4">
    <location>
        <begin position="267"/>
        <end position="298"/>
    </location>
</feature>
<dbReference type="SUPFAM" id="SSF52540">
    <property type="entry name" value="P-loop containing nucleoside triphosphate hydrolases"/>
    <property type="match status" value="1"/>
</dbReference>
<comment type="similarity">
    <text evidence="1">Belongs to the TRAFAC class TrmE-Era-EngA-EngB-Septin-like GTPase superfamily. AIG1/Toc34/Toc159-like paraseptin GTPase family. IAN subfamily.</text>
</comment>
<dbReference type="PANTHER" id="PTHR10903">
    <property type="entry name" value="GTPASE, IMAP FAMILY MEMBER-RELATED"/>
    <property type="match status" value="1"/>
</dbReference>
<dbReference type="InterPro" id="IPR027417">
    <property type="entry name" value="P-loop_NTPase"/>
</dbReference>